<sequence>MAKSRAPQPRRSCAKRRRFSPLATEQLEVRSLLSGDGLTGLLTDDGDLVTTNSAPLATNSINVATVAGYTGTQVTNGGHTTGAVALSASVGQITSFNPGTGTWNWSIDTKKIDVGKYDVVLTMTNSEGAESTSTFALVVHNYTTQYLFNPANANELYSNYTYAQFGDQIFFTALQLGIGWELWTSDGTVDGTHLLQDIYSGSKGSNVGSFFPVEDELFFSARDATRYSLWSTDGDTVEQRVPLSNFTALNPAYANGNIIFNYLGDSSASKLWKSDGTPEGTVSLLSSNQQKFSVPNYFTAVGDIVYFVDYATGNQQTLWRTDGTEAGTYRVADVPTVVNSSPPFLKSFGGSLYYLPDDANTANPIWKVDASGNATPLFYLNTPLAVDSIHLQTVDDELLFDFYSSANSAPGYRQVWRLNEAADAMELFLDFQNVGLSKVSWYKYFQGDFYVVGEKDGNPAALWKTDGTLSGTQWLARVNVTELWGTDQGIFFSGGNSLWTTDGTASGTFQIQTSTFQTIGTPVGLASLSNGVVFAASVSGNPRGLYALRSGPNVDAGGPYAATPGTTIQLDASGTTDDVDVIGDLTFEWDLDGDGQYDDAVGVMPTLTLNTPQELQIGLKVTNQAGAISYGVASVSIDNLPPDVTIDSAVVTADEGSTAANSGSFSDPEGNEVTLSADIGQIMQNVQAGTWSWTYPVADGPSAGTIVTITAQDSFGAISTFTFELVVNNVDPTATLDPLDYAYPVDRPIDLSASASDPAGSLDTLTYNYAIYKHGEATPEFSGSGVDLTTFQFTPTEIGFYDVVLTVSDEDGGSDEVRQTIVVDLITWAGSEFQVDPAEMGQFEPSVAINSDGNYVIVWRIGLGGAPFAQRYNADGEKIGDKISVNPYVTTNNIKPVAAMDDAGNFVIAWSGYGKSYQERGVFAQRFSSDGVAIGDPIAIATTTSTQVMTIALNNQGEFDVYYANSVGLYVRRFAADGTPAGDAVLFSTYTVSDEPSVALDDEGNYVLVWAEDTPDTYANDIFGQRYSAAGVPIGDAFVVSSYATSDQTAPNVSMTGDGRFVVTWGSDMQDGSGSGIFAQRFAADGTKDGDEFFVNTTTVYEQFDPAVAINDQGSFVIGWVSSDPFTELEYIFAQRFSTSPPQVVSVYAGEESIADHGAVSDRVDRISLQFSEILATSGYAAITDFAHWRLELDGVDVTSRVIQITTDSNSRGTIVELLLDGLVNYGQFTLTLFDSATDLAGRRLDGDQDGLDGGDFVFHFSVDIPRFLGEESIVNTTTQHDQNTPAIAIKDSGEYIVVWASDLQDGSAEGIYAQRFAADGTKIGGEIQVNSYTTGYQLTPTIAFDAAGNFAVAWYRSSNVYARRFSADGIALGEEFLVNTYTSHSQQRPTIAMDASGAFVIAWDSYEQDGNNNGVYAQRFAADGSKLGGEFRVHTSTFGSQVSPSATMNAPGNFVITWTGYEPNAKFSGVYGQLFAADGSTIGDEFHVNTYLDDPQAVPSVAMAADGSYVVTWLSVGQDGHLSGIYARRYAADGTPVGDEFHVSTRILDNQSYPSVSIDNAGNFVIVWQSENQDGDGYGIFGQRYAADGTKIGGEFQINTYVPGTQEFPEVALDEAGNVVVVWTSHDQDGNGQGIYSQRFRFFSDAGGPYVIDDESDLPLMAAPPAEGDTIVSYTWDLDGDGQFDDATGMSPTITAQTLADLGLAPRNTYEIFVRLTDNFGFFRDAATTVRMITAAPTPILESISVPRQEGTPIEVMSGTTESVNPADPFTFRYFVFKDGDSTPLIRIEDSELFDLQFTPADEGSYEIVLTASAEVGMTREVRQTIVVENLAPVVHANATTLTVDQGGFVSIGGTFRDPGDDVVTLVANIGTIAQYEATGKWLWTYDAIDGLAGPQTVTITATDPDGGESTVTIELTINNLPPTIAADHSTPYASLGSTAKVTGTYHDPGNDILAFTASEGTVVDNLDGTWTWSLAGVQPTGSREVLIRAEDGNGGSDEVTFTLTVLPEIETFLTTSDNGAVTDAAGEVDVLPDDLESIHEWEDFTVDVWVRYDEQYVHDVTGVSLNLNFNSTWFQLADYSASSGVGVLTVQNNGDALAITAAQLASGVVGKEAYFLVGSFRFQPNPQGGLSNNADGSYPEPVSDLEFTATDFELSFDVYGDVPGIQAGFPTTQMQVVPYDVDDDSYITLIDLTYFLRGIGNSVDSNPSVYRYDFDHDGFVTLIDLAYFVRNIGGNASNGDGVVLPPPPPPAPLESESLAIQSTSTLLEGEAILPPPALPQSDDAGNIDAAFGNLALEAECWELPTDDDVEQPLLERISSELAAWSSPHLPDWALQESAKYASVVEKAISLLEEVEDDCPRIGRLIHWLDQWPDAD</sequence>
<dbReference type="GO" id="GO:0005509">
    <property type="term" value="F:calcium ion binding"/>
    <property type="evidence" value="ECO:0007669"/>
    <property type="project" value="InterPro"/>
</dbReference>
<dbReference type="PROSITE" id="PS50222">
    <property type="entry name" value="EF_HAND_2"/>
    <property type="match status" value="1"/>
</dbReference>
<dbReference type="Proteomes" id="UP001139103">
    <property type="component" value="Unassembled WGS sequence"/>
</dbReference>
<protein>
    <recommendedName>
        <fullName evidence="1">EF-hand domain-containing protein</fullName>
    </recommendedName>
</protein>
<dbReference type="PROSITE" id="PS00018">
    <property type="entry name" value="EF_HAND_1"/>
    <property type="match status" value="1"/>
</dbReference>
<dbReference type="InterPro" id="IPR036439">
    <property type="entry name" value="Dockerin_dom_sf"/>
</dbReference>
<dbReference type="EMBL" id="JAJKFT010000010">
    <property type="protein sequence ID" value="MCC9630099.1"/>
    <property type="molecule type" value="Genomic_DNA"/>
</dbReference>
<dbReference type="Pfam" id="PF17963">
    <property type="entry name" value="Big_9"/>
    <property type="match status" value="1"/>
</dbReference>
<dbReference type="RefSeq" id="WP_230220951.1">
    <property type="nucleotide sequence ID" value="NZ_JAJKFT010000010.1"/>
</dbReference>
<dbReference type="SUPFAM" id="SSF63446">
    <property type="entry name" value="Type I dockerin domain"/>
    <property type="match status" value="1"/>
</dbReference>
<dbReference type="InterPro" id="IPR002048">
    <property type="entry name" value="EF_hand_dom"/>
</dbReference>
<evidence type="ECO:0000313" key="2">
    <source>
        <dbReference type="EMBL" id="MCC9630099.1"/>
    </source>
</evidence>
<reference evidence="2" key="1">
    <citation type="submission" date="2021-11" db="EMBL/GenBank/DDBJ databases">
        <title>Genome sequence.</title>
        <authorList>
            <person name="Sun Q."/>
        </authorList>
    </citation>
    <scope>NUCLEOTIDE SEQUENCE</scope>
    <source>
        <strain evidence="2">JC732</strain>
    </source>
</reference>
<keyword evidence="3" id="KW-1185">Reference proteome</keyword>
<dbReference type="Gene3D" id="2.60.40.10">
    <property type="entry name" value="Immunoglobulins"/>
    <property type="match status" value="2"/>
</dbReference>
<proteinExistence type="predicted"/>
<name>A0A9X1MNV7_9BACT</name>
<evidence type="ECO:0000259" key="1">
    <source>
        <dbReference type="PROSITE" id="PS50222"/>
    </source>
</evidence>
<accession>A0A9X1MNV7</accession>
<gene>
    <name evidence="2" type="ORF">LOC68_17030</name>
</gene>
<comment type="caution">
    <text evidence="2">The sequence shown here is derived from an EMBL/GenBank/DDBJ whole genome shotgun (WGS) entry which is preliminary data.</text>
</comment>
<dbReference type="InterPro" id="IPR018247">
    <property type="entry name" value="EF_Hand_1_Ca_BS"/>
</dbReference>
<organism evidence="2 3">
    <name type="scientific">Blastopirellula sediminis</name>
    <dbReference type="NCBI Taxonomy" id="2894196"/>
    <lineage>
        <taxon>Bacteria</taxon>
        <taxon>Pseudomonadati</taxon>
        <taxon>Planctomycetota</taxon>
        <taxon>Planctomycetia</taxon>
        <taxon>Pirellulales</taxon>
        <taxon>Pirellulaceae</taxon>
        <taxon>Blastopirellula</taxon>
    </lineage>
</organism>
<dbReference type="Gene3D" id="1.10.1330.10">
    <property type="entry name" value="Dockerin domain"/>
    <property type="match status" value="1"/>
</dbReference>
<dbReference type="GO" id="GO:0000272">
    <property type="term" value="P:polysaccharide catabolic process"/>
    <property type="evidence" value="ECO:0007669"/>
    <property type="project" value="InterPro"/>
</dbReference>
<feature type="domain" description="EF-hand" evidence="1">
    <location>
        <begin position="2214"/>
        <end position="2237"/>
    </location>
</feature>
<dbReference type="InterPro" id="IPR013783">
    <property type="entry name" value="Ig-like_fold"/>
</dbReference>
<evidence type="ECO:0000313" key="3">
    <source>
        <dbReference type="Proteomes" id="UP001139103"/>
    </source>
</evidence>